<dbReference type="Proteomes" id="UP000263642">
    <property type="component" value="Unassembled WGS sequence"/>
</dbReference>
<organism evidence="1 2">
    <name type="scientific">Gimesia maris</name>
    <dbReference type="NCBI Taxonomy" id="122"/>
    <lineage>
        <taxon>Bacteria</taxon>
        <taxon>Pseudomonadati</taxon>
        <taxon>Planctomycetota</taxon>
        <taxon>Planctomycetia</taxon>
        <taxon>Planctomycetales</taxon>
        <taxon>Planctomycetaceae</taxon>
        <taxon>Gimesia</taxon>
    </lineage>
</organism>
<name>A0A3D3R0G3_9PLAN</name>
<evidence type="ECO:0000313" key="1">
    <source>
        <dbReference type="EMBL" id="HCO21572.1"/>
    </source>
</evidence>
<dbReference type="EMBL" id="DQAY01000006">
    <property type="protein sequence ID" value="HCO21572.1"/>
    <property type="molecule type" value="Genomic_DNA"/>
</dbReference>
<proteinExistence type="predicted"/>
<gene>
    <name evidence="1" type="ORF">DIT97_00300</name>
</gene>
<evidence type="ECO:0000313" key="2">
    <source>
        <dbReference type="Proteomes" id="UP000263642"/>
    </source>
</evidence>
<comment type="caution">
    <text evidence="1">The sequence shown here is derived from an EMBL/GenBank/DDBJ whole genome shotgun (WGS) entry which is preliminary data.</text>
</comment>
<accession>A0A3D3R0G3</accession>
<protein>
    <submittedName>
        <fullName evidence="1">Uncharacterized protein</fullName>
    </submittedName>
</protein>
<dbReference type="AlphaFoldDB" id="A0A3D3R0G3"/>
<sequence>MNIKLIFDDDLIRKYSSQGSNINFIIYLEHNNECYPDDKWYDFGDVVLGWWIMAFTRLLLGKEEETLLFMDGPYNISMKFDSENKYLILKPAKTSLTWRVSINNLYLELQRSCNKIKRKYLELNLSNERIESLNIGLKHLQSSYENYISKE</sequence>
<reference evidence="1 2" key="1">
    <citation type="journal article" date="2018" name="Nat. Biotechnol.">
        <title>A standardized bacterial taxonomy based on genome phylogeny substantially revises the tree of life.</title>
        <authorList>
            <person name="Parks D.H."/>
            <person name="Chuvochina M."/>
            <person name="Waite D.W."/>
            <person name="Rinke C."/>
            <person name="Skarshewski A."/>
            <person name="Chaumeil P.A."/>
            <person name="Hugenholtz P."/>
        </authorList>
    </citation>
    <scope>NUCLEOTIDE SEQUENCE [LARGE SCALE GENOMIC DNA]</scope>
    <source>
        <strain evidence="1">UBA9375</strain>
    </source>
</reference>